<evidence type="ECO:0000259" key="3">
    <source>
        <dbReference type="Pfam" id="PF11799"/>
    </source>
</evidence>
<dbReference type="PATRIC" id="fig|361041.3.peg.1402"/>
<dbReference type="STRING" id="361041.VW35_10220"/>
<organism evidence="4 5">
    <name type="scientific">Devosia soli</name>
    <dbReference type="NCBI Taxonomy" id="361041"/>
    <lineage>
        <taxon>Bacteria</taxon>
        <taxon>Pseudomonadati</taxon>
        <taxon>Pseudomonadota</taxon>
        <taxon>Alphaproteobacteria</taxon>
        <taxon>Hyphomicrobiales</taxon>
        <taxon>Devosiaceae</taxon>
        <taxon>Devosia</taxon>
    </lineage>
</organism>
<dbReference type="EMBL" id="LAJG01000021">
    <property type="protein sequence ID" value="KKB78855.1"/>
    <property type="molecule type" value="Genomic_DNA"/>
</dbReference>
<reference evidence="4 5" key="1">
    <citation type="submission" date="2015-03" db="EMBL/GenBank/DDBJ databases">
        <authorList>
            <person name="Hassan Y.I."/>
            <person name="Lepp D."/>
            <person name="Zhou T."/>
        </authorList>
    </citation>
    <scope>NUCLEOTIDE SEQUENCE [LARGE SCALE GENOMIC DNA]</scope>
    <source>
        <strain evidence="4 5">GH2-10</strain>
    </source>
</reference>
<protein>
    <recommendedName>
        <fullName evidence="3">DNA polymerase Y-family little finger domain-containing protein</fullName>
    </recommendedName>
</protein>
<dbReference type="RefSeq" id="WP_046142931.1">
    <property type="nucleotide sequence ID" value="NZ_LAJG01000021.1"/>
</dbReference>
<dbReference type="Pfam" id="PF11799">
    <property type="entry name" value="IMS_C"/>
    <property type="match status" value="1"/>
</dbReference>
<evidence type="ECO:0000256" key="1">
    <source>
        <dbReference type="ARBA" id="ARBA00022763"/>
    </source>
</evidence>
<dbReference type="InterPro" id="IPR043502">
    <property type="entry name" value="DNA/RNA_pol_sf"/>
</dbReference>
<feature type="region of interest" description="Disordered" evidence="2">
    <location>
        <begin position="473"/>
        <end position="494"/>
    </location>
</feature>
<dbReference type="Gene3D" id="3.30.1490.100">
    <property type="entry name" value="DNA polymerase, Y-family, little finger domain"/>
    <property type="match status" value="1"/>
</dbReference>
<dbReference type="PANTHER" id="PTHR35369">
    <property type="entry name" value="BLR3025 PROTEIN-RELATED"/>
    <property type="match status" value="1"/>
</dbReference>
<proteinExistence type="predicted"/>
<dbReference type="InterPro" id="IPR017961">
    <property type="entry name" value="DNA_pol_Y-fam_little_finger"/>
</dbReference>
<dbReference type="CDD" id="cd03468">
    <property type="entry name" value="PolY_like"/>
    <property type="match status" value="1"/>
</dbReference>
<keyword evidence="1" id="KW-0227">DNA damage</keyword>
<dbReference type="SUPFAM" id="SSF56672">
    <property type="entry name" value="DNA/RNA polymerases"/>
    <property type="match status" value="1"/>
</dbReference>
<dbReference type="Proteomes" id="UP000033514">
    <property type="component" value="Unassembled WGS sequence"/>
</dbReference>
<dbReference type="InterPro" id="IPR036775">
    <property type="entry name" value="DNA_pol_Y-fam_lit_finger_sf"/>
</dbReference>
<evidence type="ECO:0000256" key="2">
    <source>
        <dbReference type="SAM" id="MobiDB-lite"/>
    </source>
</evidence>
<dbReference type="AlphaFoldDB" id="A0A0F5L9C1"/>
<dbReference type="PANTHER" id="PTHR35369:SF2">
    <property type="entry name" value="BLR3025 PROTEIN"/>
    <property type="match status" value="1"/>
</dbReference>
<sequence>MHDRRFLVLTLPFWPTEFLKRRDPALKPPLALYEKIRGGLRLAWLDPQGLREGLRLGQSLADARALLPHLTVLPFEADFFTSAFADFADWHSNASPLVGVLKDRAPFGDLVLDITGVDHLFGGERKMLHLLVARLRALGYTVNGAIASTIGGAWAVSHFAPNRVIAPHELTQSLDALPIAALRLEEHQLSLLAQMGLKTIGELRSRPRKPMLARFGASLILRLDQAYGFIEERMVPRLPVSEHFAERKFPEPISRLEDVLLTARDLAQELAQHLEKEGLGAQAFHLFLYRVDHKVMTLSLNAGRVTRDPRHIANMFRHRADRLAEENYDPGFGIDLVRLAAGSLDRLDAAQLGAFSVQSGADMLDQLTDRLASRLGAVSVLKTELIQSHIPERAARLVPVLGQSGMAESALPDLERPLRLLPVPELVAINAEVPDGLPASMIWRRHPYRLVKAAGPERLSAEWWRRRERLKLAPDPEPRKPEPGEIPKPPPYVPDLPLFDPVTGMRDYYVVEDRDGHRFWVFRLGLYGGPEHPTWYLHGFFA</sequence>
<dbReference type="GO" id="GO:0003887">
    <property type="term" value="F:DNA-directed DNA polymerase activity"/>
    <property type="evidence" value="ECO:0007669"/>
    <property type="project" value="UniProtKB-EC"/>
</dbReference>
<gene>
    <name evidence="4" type="ORF">VW35_10220</name>
</gene>
<comment type="caution">
    <text evidence="4">The sequence shown here is derived from an EMBL/GenBank/DDBJ whole genome shotgun (WGS) entry which is preliminary data.</text>
</comment>
<accession>A0A0F5L9C1</accession>
<dbReference type="GO" id="GO:0003684">
    <property type="term" value="F:damaged DNA binding"/>
    <property type="evidence" value="ECO:0007669"/>
    <property type="project" value="InterPro"/>
</dbReference>
<feature type="domain" description="DNA polymerase Y-family little finger" evidence="3">
    <location>
        <begin position="244"/>
        <end position="352"/>
    </location>
</feature>
<evidence type="ECO:0000313" key="5">
    <source>
        <dbReference type="Proteomes" id="UP000033514"/>
    </source>
</evidence>
<dbReference type="GO" id="GO:0006281">
    <property type="term" value="P:DNA repair"/>
    <property type="evidence" value="ECO:0007669"/>
    <property type="project" value="InterPro"/>
</dbReference>
<keyword evidence="5" id="KW-1185">Reference proteome</keyword>
<dbReference type="InterPro" id="IPR050356">
    <property type="entry name" value="SulA_CellDiv_inhibitor"/>
</dbReference>
<evidence type="ECO:0000313" key="4">
    <source>
        <dbReference type="EMBL" id="KKB78855.1"/>
    </source>
</evidence>
<name>A0A0F5L9C1_9HYPH</name>
<feature type="compositionally biased region" description="Basic and acidic residues" evidence="2">
    <location>
        <begin position="473"/>
        <end position="485"/>
    </location>
</feature>